<feature type="transmembrane region" description="Helical" evidence="10">
    <location>
        <begin position="210"/>
        <end position="230"/>
    </location>
</feature>
<dbReference type="Gene3D" id="1.10.3370.10">
    <property type="entry name" value="SecY subunit domain"/>
    <property type="match status" value="1"/>
</dbReference>
<reference evidence="14" key="1">
    <citation type="submission" date="2020-04" db="EMBL/GenBank/DDBJ databases">
        <authorList>
            <person name="Zhang T."/>
        </authorList>
    </citation>
    <scope>NUCLEOTIDE SEQUENCE</scope>
    <source>
        <strain evidence="14">HKST-UBA03</strain>
    </source>
</reference>
<reference evidence="14" key="2">
    <citation type="journal article" date="2021" name="Microbiome">
        <title>Successional dynamics and alternative stable states in a saline activated sludge microbial community over 9 years.</title>
        <authorList>
            <person name="Wang Y."/>
            <person name="Ye J."/>
            <person name="Ju F."/>
            <person name="Liu L."/>
            <person name="Boyd J.A."/>
            <person name="Deng Y."/>
            <person name="Parks D.H."/>
            <person name="Jiang X."/>
            <person name="Yin X."/>
            <person name="Woodcroft B.J."/>
            <person name="Tyson G.W."/>
            <person name="Hugenholtz P."/>
            <person name="Polz M.F."/>
            <person name="Zhang T."/>
        </authorList>
    </citation>
    <scope>NUCLEOTIDE SEQUENCE</scope>
    <source>
        <strain evidence="14">HKST-UBA03</strain>
    </source>
</reference>
<evidence type="ECO:0000256" key="2">
    <source>
        <dbReference type="ARBA" id="ARBA00005751"/>
    </source>
</evidence>
<evidence type="ECO:0000256" key="7">
    <source>
        <dbReference type="ARBA" id="ARBA00023010"/>
    </source>
</evidence>
<dbReference type="PANTHER" id="PTHR10906">
    <property type="entry name" value="SECY/SEC61-ALPHA FAMILY MEMBER"/>
    <property type="match status" value="1"/>
</dbReference>
<organism evidence="14 15">
    <name type="scientific">candidate division WWE3 bacterium</name>
    <dbReference type="NCBI Taxonomy" id="2053526"/>
    <lineage>
        <taxon>Bacteria</taxon>
        <taxon>Katanobacteria</taxon>
    </lineage>
</organism>
<dbReference type="PRINTS" id="PR00303">
    <property type="entry name" value="SECYTRNLCASE"/>
</dbReference>
<accession>A0A955LKW1</accession>
<dbReference type="InterPro" id="IPR026593">
    <property type="entry name" value="SecY"/>
</dbReference>
<feature type="transmembrane region" description="Helical" evidence="10">
    <location>
        <begin position="365"/>
        <end position="387"/>
    </location>
</feature>
<dbReference type="AlphaFoldDB" id="A0A955LKW1"/>
<comment type="similarity">
    <text evidence="2 10 13">Belongs to the SecY/SEC61-alpha family.</text>
</comment>
<dbReference type="EMBL" id="JAGQKZ010000004">
    <property type="protein sequence ID" value="MCA9391731.1"/>
    <property type="molecule type" value="Genomic_DNA"/>
</dbReference>
<dbReference type="NCBIfam" id="TIGR00967">
    <property type="entry name" value="3a0501s007"/>
    <property type="match status" value="1"/>
</dbReference>
<dbReference type="GO" id="GO:0006605">
    <property type="term" value="P:protein targeting"/>
    <property type="evidence" value="ECO:0007669"/>
    <property type="project" value="UniProtKB-UniRule"/>
</dbReference>
<keyword evidence="7 10" id="KW-0811">Translocation</keyword>
<dbReference type="InterPro" id="IPR002208">
    <property type="entry name" value="SecY/SEC61-alpha"/>
</dbReference>
<keyword evidence="3 10" id="KW-0813">Transport</keyword>
<evidence type="ECO:0000256" key="3">
    <source>
        <dbReference type="ARBA" id="ARBA00022448"/>
    </source>
</evidence>
<evidence type="ECO:0000256" key="11">
    <source>
        <dbReference type="RuleBase" id="RU000537"/>
    </source>
</evidence>
<feature type="transmembrane region" description="Helical" evidence="10">
    <location>
        <begin position="393"/>
        <end position="412"/>
    </location>
</feature>
<keyword evidence="10" id="KW-1003">Cell membrane</keyword>
<name>A0A955LKW1_UNCKA</name>
<evidence type="ECO:0000256" key="4">
    <source>
        <dbReference type="ARBA" id="ARBA00022692"/>
    </source>
</evidence>
<dbReference type="GO" id="GO:0065002">
    <property type="term" value="P:intracellular protein transmembrane transport"/>
    <property type="evidence" value="ECO:0007669"/>
    <property type="project" value="UniProtKB-UniRule"/>
</dbReference>
<evidence type="ECO:0000256" key="8">
    <source>
        <dbReference type="ARBA" id="ARBA00023136"/>
    </source>
</evidence>
<feature type="transmembrane region" description="Helical" evidence="10">
    <location>
        <begin position="172"/>
        <end position="190"/>
    </location>
</feature>
<evidence type="ECO:0000313" key="15">
    <source>
        <dbReference type="Proteomes" id="UP000751518"/>
    </source>
</evidence>
<evidence type="ECO:0000313" key="14">
    <source>
        <dbReference type="EMBL" id="MCA9391731.1"/>
    </source>
</evidence>
<comment type="subcellular location">
    <subcellularLocation>
        <location evidence="10">Cell membrane</location>
        <topology evidence="10">Multi-pass membrane protein</topology>
    </subcellularLocation>
    <subcellularLocation>
        <location evidence="1 12">Membrane</location>
        <topology evidence="1 12">Multi-pass membrane protein</topology>
    </subcellularLocation>
</comment>
<keyword evidence="8 10" id="KW-0472">Membrane</keyword>
<keyword evidence="6 10" id="KW-1133">Transmembrane helix</keyword>
<evidence type="ECO:0000256" key="5">
    <source>
        <dbReference type="ARBA" id="ARBA00022927"/>
    </source>
</evidence>
<feature type="transmembrane region" description="Helical" evidence="10">
    <location>
        <begin position="146"/>
        <end position="165"/>
    </location>
</feature>
<evidence type="ECO:0000256" key="9">
    <source>
        <dbReference type="ARBA" id="ARBA00039733"/>
    </source>
</evidence>
<feature type="transmembrane region" description="Helical" evidence="10">
    <location>
        <begin position="59"/>
        <end position="78"/>
    </location>
</feature>
<feature type="transmembrane region" description="Helical" evidence="10">
    <location>
        <begin position="306"/>
        <end position="327"/>
    </location>
</feature>
<comment type="caution">
    <text evidence="14">The sequence shown here is derived from an EMBL/GenBank/DDBJ whole genome shotgun (WGS) entry which is preliminary data.</text>
</comment>
<dbReference type="GO" id="GO:0005886">
    <property type="term" value="C:plasma membrane"/>
    <property type="evidence" value="ECO:0007669"/>
    <property type="project" value="UniProtKB-SubCell"/>
</dbReference>
<dbReference type="InterPro" id="IPR030659">
    <property type="entry name" value="SecY_CS"/>
</dbReference>
<sequence length="429" mass="46638">MENITRIVRNAWATPDLRRKIIFTLIIVFVYRIVAHVPLPGVDLAALRELFAQSQFLGLLNMFSGGALSNFSIVALGLNPYINASIVFQLAGMVIPKIEELQKDEAGQRKLNQYQRLLTVPLAAIQSLSVYFILRQSSIIQSLSAYDLLAMVITLTAGALLAVWLGELLTEYGIGNGVSVLITVGIISGLPTQISQLLGTQASQNSMELLMFLGVSILTIAGIVLVNEAIRQIPVQYARRVRGGAQTTSQMTYLPLRLNQAGVIPIIFAVSLVLIPGTVANFLSGLPYPQVASVASSIARIFDSGSVTYVALYFILVVAFTFFYTAVTFNPDRISENLQKQGGFIPGVRPGQATSEYLNRLLTRITVPGSIFLGLVAILPIMVRFVFPDIGSIVTLGGTSLLIIVSVAIETIRSMESMMVMRGYEKFIS</sequence>
<evidence type="ECO:0000256" key="6">
    <source>
        <dbReference type="ARBA" id="ARBA00022989"/>
    </source>
</evidence>
<feature type="transmembrane region" description="Helical" evidence="10">
    <location>
        <begin position="117"/>
        <end position="134"/>
    </location>
</feature>
<dbReference type="PIRSF" id="PIRSF004557">
    <property type="entry name" value="SecY"/>
    <property type="match status" value="1"/>
</dbReference>
<proteinExistence type="inferred from homology"/>
<dbReference type="GO" id="GO:0043952">
    <property type="term" value="P:protein transport by the Sec complex"/>
    <property type="evidence" value="ECO:0007669"/>
    <property type="project" value="UniProtKB-UniRule"/>
</dbReference>
<keyword evidence="5 10" id="KW-0653">Protein transport</keyword>
<evidence type="ECO:0000256" key="10">
    <source>
        <dbReference type="HAMAP-Rule" id="MF_01465"/>
    </source>
</evidence>
<dbReference type="PROSITE" id="PS00756">
    <property type="entry name" value="SECY_2"/>
    <property type="match status" value="1"/>
</dbReference>
<dbReference type="SUPFAM" id="SSF103491">
    <property type="entry name" value="Preprotein translocase SecY subunit"/>
    <property type="match status" value="1"/>
</dbReference>
<evidence type="ECO:0000256" key="12">
    <source>
        <dbReference type="RuleBase" id="RU003484"/>
    </source>
</evidence>
<dbReference type="Proteomes" id="UP000751518">
    <property type="component" value="Unassembled WGS sequence"/>
</dbReference>
<feature type="transmembrane region" description="Helical" evidence="10">
    <location>
        <begin position="261"/>
        <end position="286"/>
    </location>
</feature>
<keyword evidence="4 10" id="KW-0812">Transmembrane</keyword>
<comment type="subunit">
    <text evidence="10">Component of the Sec protein translocase complex. Heterotrimer consisting of SecY, SecE and SecG subunits. The heterotrimers can form oligomers, although 1 heterotrimer is thought to be able to translocate proteins. Interacts with the ribosome. Interacts with SecDF, and other proteins may be involved. Interacts with SecA.</text>
</comment>
<protein>
    <recommendedName>
        <fullName evidence="9 10">Protein translocase subunit SecY</fullName>
    </recommendedName>
</protein>
<feature type="transmembrane region" description="Helical" evidence="10">
    <location>
        <begin position="21"/>
        <end position="39"/>
    </location>
</feature>
<dbReference type="PROSITE" id="PS00755">
    <property type="entry name" value="SECY_1"/>
    <property type="match status" value="1"/>
</dbReference>
<gene>
    <name evidence="10 14" type="primary">secY</name>
    <name evidence="14" type="ORF">KC614_00815</name>
</gene>
<evidence type="ECO:0000256" key="13">
    <source>
        <dbReference type="RuleBase" id="RU004349"/>
    </source>
</evidence>
<dbReference type="Pfam" id="PF00344">
    <property type="entry name" value="SecY"/>
    <property type="match status" value="1"/>
</dbReference>
<dbReference type="InterPro" id="IPR023201">
    <property type="entry name" value="SecY_dom_sf"/>
</dbReference>
<dbReference type="HAMAP" id="MF_01465">
    <property type="entry name" value="SecY"/>
    <property type="match status" value="1"/>
</dbReference>
<dbReference type="FunFam" id="1.10.3370.10:FF:000001">
    <property type="entry name" value="Preprotein translocase subunit SecY"/>
    <property type="match status" value="1"/>
</dbReference>
<evidence type="ECO:0000256" key="1">
    <source>
        <dbReference type="ARBA" id="ARBA00004141"/>
    </source>
</evidence>
<comment type="function">
    <text evidence="10 11">The central subunit of the protein translocation channel SecYEG. Consists of two halves formed by TMs 1-5 and 6-10. These two domains form a lateral gate at the front which open onto the bilayer between TMs 2 and 7, and are clamped together by SecE at the back. The channel is closed by both a pore ring composed of hydrophobic SecY resides and a short helix (helix 2A) on the extracellular side of the membrane which forms a plug. The plug probably moves laterally to allow the channel to open. The ring and the pore may move independently.</text>
</comment>